<evidence type="ECO:0000313" key="1">
    <source>
        <dbReference type="EMBL" id="ABC61136.1"/>
    </source>
</evidence>
<accession>A0ACD6B564</accession>
<dbReference type="Proteomes" id="UP000202317">
    <property type="component" value="Segment"/>
</dbReference>
<dbReference type="KEGG" id="vg:4155910"/>
<sequence>MDLLGFIKSKNYNADVRDTIKLMKWNNSLKRKLNTETDDNVLTLTVEELTEFLDSVYNMIIKICKSPTNKVDVAKNSSVAITSSLPKSKPASNNINVIVCDKMEDLNSKIVDTQIKLDENVAEKQD</sequence>
<organism evidence="1 2">
    <name type="scientific">Choristoneura occidentalis granulovirus</name>
    <dbReference type="NCBI Taxonomy" id="364745"/>
    <lineage>
        <taxon>Viruses</taxon>
        <taxon>Viruses incertae sedis</taxon>
        <taxon>Naldaviricetes</taxon>
        <taxon>Lefavirales</taxon>
        <taxon>Baculoviridae</taxon>
        <taxon>Betabaculovirus</taxon>
        <taxon>Betabaculovirus chofumiferanae</taxon>
    </lineage>
</organism>
<dbReference type="OrthoDB" id="28204at10239"/>
<protein>
    <submittedName>
        <fullName evidence="1">Uncharacterized protein</fullName>
    </submittedName>
</protein>
<proteinExistence type="predicted"/>
<name>A0ACD6B564_9BBAC</name>
<dbReference type="EMBL" id="DQ333351">
    <property type="protein sequence ID" value="ABC61136.1"/>
    <property type="molecule type" value="Genomic_DNA"/>
</dbReference>
<reference evidence="1 2" key="1">
    <citation type="journal article" date="2006" name="J. Gen. Virol.">
        <title>Sequence analysis of the Choristoneura occidentalis granulovirus genome.</title>
        <authorList>
            <person name="Escasa S.R."/>
            <person name="Lauzon H.A.M."/>
            <person name="Mathur A.C."/>
            <person name="Krell P.J."/>
            <person name="Arif B.M."/>
        </authorList>
    </citation>
    <scope>NUCLEOTIDE SEQUENCE [LARGE SCALE GENOMIC DNA]</scope>
</reference>
<keyword evidence="2" id="KW-1185">Reference proteome</keyword>
<evidence type="ECO:0000313" key="2">
    <source>
        <dbReference type="Proteomes" id="UP000202317"/>
    </source>
</evidence>